<evidence type="ECO:0000313" key="3">
    <source>
        <dbReference type="Proteomes" id="UP000298663"/>
    </source>
</evidence>
<accession>A0A4U5PG72</accession>
<evidence type="ECO:0000256" key="1">
    <source>
        <dbReference type="SAM" id="Phobius"/>
    </source>
</evidence>
<organism evidence="2 3">
    <name type="scientific">Steinernema carpocapsae</name>
    <name type="common">Entomopathogenic nematode</name>
    <dbReference type="NCBI Taxonomy" id="34508"/>
    <lineage>
        <taxon>Eukaryota</taxon>
        <taxon>Metazoa</taxon>
        <taxon>Ecdysozoa</taxon>
        <taxon>Nematoda</taxon>
        <taxon>Chromadorea</taxon>
        <taxon>Rhabditida</taxon>
        <taxon>Tylenchina</taxon>
        <taxon>Panagrolaimomorpha</taxon>
        <taxon>Strongyloidoidea</taxon>
        <taxon>Steinernematidae</taxon>
        <taxon>Steinernema</taxon>
    </lineage>
</organism>
<keyword evidence="3" id="KW-1185">Reference proteome</keyword>
<sequence>MHKLITKIQESYASPLRPSVAKADLGKILSEVPSSVPEWNAFKLATVVRLWTMLSSIIFLAVSSKCLFGSCFPTFLISNSSAVILCSASRPFLYSLANFSVLGHEFLVILGAFRGASQLQEL</sequence>
<comment type="caution">
    <text evidence="2">The sequence shown here is derived from an EMBL/GenBank/DDBJ whole genome shotgun (WGS) entry which is preliminary data.</text>
</comment>
<feature type="transmembrane region" description="Helical" evidence="1">
    <location>
        <begin position="92"/>
        <end position="113"/>
    </location>
</feature>
<protein>
    <submittedName>
        <fullName evidence="2">Uncharacterized protein</fullName>
    </submittedName>
</protein>
<dbReference type="AlphaFoldDB" id="A0A4U5PG72"/>
<dbReference type="EMBL" id="AZBU02000002">
    <property type="protein sequence ID" value="TKR95460.1"/>
    <property type="molecule type" value="Genomic_DNA"/>
</dbReference>
<keyword evidence="1" id="KW-1133">Transmembrane helix</keyword>
<reference evidence="2 3" key="2">
    <citation type="journal article" date="2019" name="G3 (Bethesda)">
        <title>Hybrid Assembly of the Genome of the Entomopathogenic Nematode Steinernema carpocapsae Identifies the X-Chromosome.</title>
        <authorList>
            <person name="Serra L."/>
            <person name="Macchietto M."/>
            <person name="Macias-Munoz A."/>
            <person name="McGill C.J."/>
            <person name="Rodriguez I.M."/>
            <person name="Rodriguez B."/>
            <person name="Murad R."/>
            <person name="Mortazavi A."/>
        </authorList>
    </citation>
    <scope>NUCLEOTIDE SEQUENCE [LARGE SCALE GENOMIC DNA]</scope>
    <source>
        <strain evidence="2 3">ALL</strain>
    </source>
</reference>
<keyword evidence="1" id="KW-0812">Transmembrane</keyword>
<reference evidence="2 3" key="1">
    <citation type="journal article" date="2015" name="Genome Biol.">
        <title>Comparative genomics of Steinernema reveals deeply conserved gene regulatory networks.</title>
        <authorList>
            <person name="Dillman A.R."/>
            <person name="Macchietto M."/>
            <person name="Porter C.F."/>
            <person name="Rogers A."/>
            <person name="Williams B."/>
            <person name="Antoshechkin I."/>
            <person name="Lee M.M."/>
            <person name="Goodwin Z."/>
            <person name="Lu X."/>
            <person name="Lewis E.E."/>
            <person name="Goodrich-Blair H."/>
            <person name="Stock S.P."/>
            <person name="Adams B.J."/>
            <person name="Sternberg P.W."/>
            <person name="Mortazavi A."/>
        </authorList>
    </citation>
    <scope>NUCLEOTIDE SEQUENCE [LARGE SCALE GENOMIC DNA]</scope>
    <source>
        <strain evidence="2 3">ALL</strain>
    </source>
</reference>
<feature type="transmembrane region" description="Helical" evidence="1">
    <location>
        <begin position="50"/>
        <end position="77"/>
    </location>
</feature>
<dbReference type="Proteomes" id="UP000298663">
    <property type="component" value="Unassembled WGS sequence"/>
</dbReference>
<name>A0A4U5PG72_STECR</name>
<proteinExistence type="predicted"/>
<gene>
    <name evidence="2" type="ORF">L596_009626</name>
</gene>
<keyword evidence="1" id="KW-0472">Membrane</keyword>
<evidence type="ECO:0000313" key="2">
    <source>
        <dbReference type="EMBL" id="TKR95460.1"/>
    </source>
</evidence>